<name>A0ACD3B8E3_9AGAR</name>
<proteinExistence type="predicted"/>
<keyword evidence="2" id="KW-1185">Reference proteome</keyword>
<evidence type="ECO:0000313" key="2">
    <source>
        <dbReference type="Proteomes" id="UP000308600"/>
    </source>
</evidence>
<evidence type="ECO:0000313" key="1">
    <source>
        <dbReference type="EMBL" id="TFK73904.1"/>
    </source>
</evidence>
<sequence>MMSNECADRRLAVKSRLRMMVIAADVMGPCQSRRAGGEDDHPPQTEKRKAASAAQRHYNLEHLGKQWGRTPKRCHVQKKPDAVTNSRASPMFLFLFENVVQKTFYKSNDEPFLSSRHESRVCPQLLCWVGRVSACGAGECDAGKRVERPGVTKPAEP</sequence>
<organism evidence="1 2">
    <name type="scientific">Pluteus cervinus</name>
    <dbReference type="NCBI Taxonomy" id="181527"/>
    <lineage>
        <taxon>Eukaryota</taxon>
        <taxon>Fungi</taxon>
        <taxon>Dikarya</taxon>
        <taxon>Basidiomycota</taxon>
        <taxon>Agaricomycotina</taxon>
        <taxon>Agaricomycetes</taxon>
        <taxon>Agaricomycetidae</taxon>
        <taxon>Agaricales</taxon>
        <taxon>Pluteineae</taxon>
        <taxon>Pluteaceae</taxon>
        <taxon>Pluteus</taxon>
    </lineage>
</organism>
<protein>
    <submittedName>
        <fullName evidence="1">Uncharacterized protein</fullName>
    </submittedName>
</protein>
<reference evidence="1 2" key="1">
    <citation type="journal article" date="2019" name="Nat. Ecol. Evol.">
        <title>Megaphylogeny resolves global patterns of mushroom evolution.</title>
        <authorList>
            <person name="Varga T."/>
            <person name="Krizsan K."/>
            <person name="Foldi C."/>
            <person name="Dima B."/>
            <person name="Sanchez-Garcia M."/>
            <person name="Sanchez-Ramirez S."/>
            <person name="Szollosi G.J."/>
            <person name="Szarkandi J.G."/>
            <person name="Papp V."/>
            <person name="Albert L."/>
            <person name="Andreopoulos W."/>
            <person name="Angelini C."/>
            <person name="Antonin V."/>
            <person name="Barry K.W."/>
            <person name="Bougher N.L."/>
            <person name="Buchanan P."/>
            <person name="Buyck B."/>
            <person name="Bense V."/>
            <person name="Catcheside P."/>
            <person name="Chovatia M."/>
            <person name="Cooper J."/>
            <person name="Damon W."/>
            <person name="Desjardin D."/>
            <person name="Finy P."/>
            <person name="Geml J."/>
            <person name="Haridas S."/>
            <person name="Hughes K."/>
            <person name="Justo A."/>
            <person name="Karasinski D."/>
            <person name="Kautmanova I."/>
            <person name="Kiss B."/>
            <person name="Kocsube S."/>
            <person name="Kotiranta H."/>
            <person name="LaButti K.M."/>
            <person name="Lechner B.E."/>
            <person name="Liimatainen K."/>
            <person name="Lipzen A."/>
            <person name="Lukacs Z."/>
            <person name="Mihaltcheva S."/>
            <person name="Morgado L.N."/>
            <person name="Niskanen T."/>
            <person name="Noordeloos M.E."/>
            <person name="Ohm R.A."/>
            <person name="Ortiz-Santana B."/>
            <person name="Ovrebo C."/>
            <person name="Racz N."/>
            <person name="Riley R."/>
            <person name="Savchenko A."/>
            <person name="Shiryaev A."/>
            <person name="Soop K."/>
            <person name="Spirin V."/>
            <person name="Szebenyi C."/>
            <person name="Tomsovsky M."/>
            <person name="Tulloss R.E."/>
            <person name="Uehling J."/>
            <person name="Grigoriev I.V."/>
            <person name="Vagvolgyi C."/>
            <person name="Papp T."/>
            <person name="Martin F.M."/>
            <person name="Miettinen O."/>
            <person name="Hibbett D.S."/>
            <person name="Nagy L.G."/>
        </authorList>
    </citation>
    <scope>NUCLEOTIDE SEQUENCE [LARGE SCALE GENOMIC DNA]</scope>
    <source>
        <strain evidence="1 2">NL-1719</strain>
    </source>
</reference>
<gene>
    <name evidence="1" type="ORF">BDN72DRAFT_136425</name>
</gene>
<dbReference type="EMBL" id="ML208272">
    <property type="protein sequence ID" value="TFK73904.1"/>
    <property type="molecule type" value="Genomic_DNA"/>
</dbReference>
<accession>A0ACD3B8E3</accession>
<dbReference type="Proteomes" id="UP000308600">
    <property type="component" value="Unassembled WGS sequence"/>
</dbReference>